<accession>A0A3M5VLG7</accession>
<dbReference type="InterPro" id="IPR043132">
    <property type="entry name" value="BCAT-like_C"/>
</dbReference>
<dbReference type="GO" id="GO:0003824">
    <property type="term" value="F:catalytic activity"/>
    <property type="evidence" value="ECO:0007669"/>
    <property type="project" value="InterPro"/>
</dbReference>
<evidence type="ECO:0000313" key="2">
    <source>
        <dbReference type="Proteomes" id="UP000280395"/>
    </source>
</evidence>
<dbReference type="Proteomes" id="UP000280395">
    <property type="component" value="Unassembled WGS sequence"/>
</dbReference>
<organism evidence="1 2">
    <name type="scientific">Pseudomonas syringae pv. avii</name>
    <dbReference type="NCBI Taxonomy" id="663959"/>
    <lineage>
        <taxon>Bacteria</taxon>
        <taxon>Pseudomonadati</taxon>
        <taxon>Pseudomonadota</taxon>
        <taxon>Gammaproteobacteria</taxon>
        <taxon>Pseudomonadales</taxon>
        <taxon>Pseudomonadaceae</taxon>
        <taxon>Pseudomonas</taxon>
        <taxon>Pseudomonas syringae</taxon>
    </lineage>
</organism>
<name>A0A3M5VLG7_PSESX</name>
<dbReference type="Gene3D" id="3.20.10.10">
    <property type="entry name" value="D-amino Acid Aminotransferase, subunit A, domain 2"/>
    <property type="match status" value="1"/>
</dbReference>
<dbReference type="EMBL" id="RBUA01000564">
    <property type="protein sequence ID" value="RMU58574.1"/>
    <property type="molecule type" value="Genomic_DNA"/>
</dbReference>
<dbReference type="SUPFAM" id="SSF56752">
    <property type="entry name" value="D-aminoacid aminotransferase-like PLP-dependent enzymes"/>
    <property type="match status" value="1"/>
</dbReference>
<proteinExistence type="predicted"/>
<evidence type="ECO:0000313" key="1">
    <source>
        <dbReference type="EMBL" id="RMU58574.1"/>
    </source>
</evidence>
<sequence length="52" mass="5681">MITPIGGFSYQDNLHVFYSQTDVGPVTQRLYKGLTGVQSGDIEPPAGWIVKV</sequence>
<dbReference type="AlphaFoldDB" id="A0A3M5VLG7"/>
<comment type="caution">
    <text evidence="1">The sequence shown here is derived from an EMBL/GenBank/DDBJ whole genome shotgun (WGS) entry which is preliminary data.</text>
</comment>
<dbReference type="InterPro" id="IPR036038">
    <property type="entry name" value="Aminotransferase-like"/>
</dbReference>
<protein>
    <submittedName>
        <fullName evidence="1">Uncharacterized protein</fullName>
    </submittedName>
</protein>
<gene>
    <name evidence="1" type="ORF">ALP29_200603</name>
</gene>
<reference evidence="1 2" key="1">
    <citation type="submission" date="2018-08" db="EMBL/GenBank/DDBJ databases">
        <title>Recombination of ecologically and evolutionarily significant loci maintains genetic cohesion in the Pseudomonas syringae species complex.</title>
        <authorList>
            <person name="Dillon M."/>
            <person name="Thakur S."/>
            <person name="Almeida R.N.D."/>
            <person name="Weir B.S."/>
            <person name="Guttman D.S."/>
        </authorList>
    </citation>
    <scope>NUCLEOTIDE SEQUENCE [LARGE SCALE GENOMIC DNA]</scope>
    <source>
        <strain evidence="1 2">ICMP 14479</strain>
    </source>
</reference>